<dbReference type="VEuPathDB" id="TrichDB:TRFO_09933"/>
<dbReference type="NCBIfam" id="TIGR00172">
    <property type="entry name" value="maf"/>
    <property type="match status" value="1"/>
</dbReference>
<evidence type="ECO:0000313" key="4">
    <source>
        <dbReference type="Proteomes" id="UP000179807"/>
    </source>
</evidence>
<keyword evidence="2" id="KW-0378">Hydrolase</keyword>
<dbReference type="Pfam" id="PF02545">
    <property type="entry name" value="Maf"/>
    <property type="match status" value="1"/>
</dbReference>
<comment type="caution">
    <text evidence="3">The sequence shown here is derived from an EMBL/GenBank/DDBJ whole genome shotgun (WGS) entry which is preliminary data.</text>
</comment>
<proteinExistence type="inferred from homology"/>
<dbReference type="InterPro" id="IPR003697">
    <property type="entry name" value="Maf-like"/>
</dbReference>
<dbReference type="PANTHER" id="PTHR43213">
    <property type="entry name" value="BIFUNCTIONAL DTTP/UTP PYROPHOSPHATASE/METHYLTRANSFERASE PROTEIN-RELATED"/>
    <property type="match status" value="1"/>
</dbReference>
<dbReference type="AlphaFoldDB" id="A0A1J4JBH0"/>
<accession>A0A1J4JBH0</accession>
<dbReference type="EMBL" id="MLAK01001171">
    <property type="protein sequence ID" value="OHS96538.1"/>
    <property type="molecule type" value="Genomic_DNA"/>
</dbReference>
<evidence type="ECO:0000256" key="2">
    <source>
        <dbReference type="ARBA" id="ARBA00022801"/>
    </source>
</evidence>
<keyword evidence="4" id="KW-1185">Reference proteome</keyword>
<evidence type="ECO:0000313" key="3">
    <source>
        <dbReference type="EMBL" id="OHS96538.1"/>
    </source>
</evidence>
<sequence length="203" mass="22727">MLAPFREQLDKMKVILGSSSPRRRELLAPVLNFEVVPSDFDESTIDIKQYPNPTDYVKIQAQKKCEELAQRIADADIIITADTMVVYGDQILGKPKTHEEAYDMIKLLNGTKHTVVTGVYISMPKKNKNSSFSCETIIYFDDLPEDVMKCYAYSDDPMDKAGGYGYQSYAISLVKKIDGDFGNSVGMPANAIAVQLYKMLSEP</sequence>
<organism evidence="3 4">
    <name type="scientific">Tritrichomonas foetus</name>
    <dbReference type="NCBI Taxonomy" id="1144522"/>
    <lineage>
        <taxon>Eukaryota</taxon>
        <taxon>Metamonada</taxon>
        <taxon>Parabasalia</taxon>
        <taxon>Tritrichomonadida</taxon>
        <taxon>Tritrichomonadidae</taxon>
        <taxon>Tritrichomonas</taxon>
    </lineage>
</organism>
<dbReference type="CDD" id="cd00555">
    <property type="entry name" value="Maf"/>
    <property type="match status" value="1"/>
</dbReference>
<protein>
    <submittedName>
        <fullName evidence="3">Maf protein</fullName>
    </submittedName>
</protein>
<dbReference type="OrthoDB" id="10267058at2759"/>
<dbReference type="PANTHER" id="PTHR43213:SF5">
    <property type="entry name" value="BIFUNCTIONAL DTTP_UTP PYROPHOSPHATASE_METHYLTRANSFERASE PROTEIN-RELATED"/>
    <property type="match status" value="1"/>
</dbReference>
<dbReference type="GO" id="GO:0047429">
    <property type="term" value="F:nucleoside triphosphate diphosphatase activity"/>
    <property type="evidence" value="ECO:0007669"/>
    <property type="project" value="InterPro"/>
</dbReference>
<dbReference type="SUPFAM" id="SSF52972">
    <property type="entry name" value="ITPase-like"/>
    <property type="match status" value="1"/>
</dbReference>
<dbReference type="InterPro" id="IPR029001">
    <property type="entry name" value="ITPase-like_fam"/>
</dbReference>
<name>A0A1J4JBH0_9EUKA</name>
<dbReference type="GeneID" id="94829858"/>
<reference evidence="3" key="1">
    <citation type="submission" date="2016-10" db="EMBL/GenBank/DDBJ databases">
        <authorList>
            <person name="Benchimol M."/>
            <person name="Almeida L.G."/>
            <person name="Vasconcelos A.T."/>
            <person name="Perreira-Neves A."/>
            <person name="Rosa I.A."/>
            <person name="Tasca T."/>
            <person name="Bogo M.R."/>
            <person name="de Souza W."/>
        </authorList>
    </citation>
    <scope>NUCLEOTIDE SEQUENCE [LARGE SCALE GENOMIC DNA]</scope>
    <source>
        <strain evidence="3">K</strain>
    </source>
</reference>
<evidence type="ECO:0000256" key="1">
    <source>
        <dbReference type="ARBA" id="ARBA00001968"/>
    </source>
</evidence>
<dbReference type="Proteomes" id="UP000179807">
    <property type="component" value="Unassembled WGS sequence"/>
</dbReference>
<gene>
    <name evidence="3" type="ORF">TRFO_09933</name>
</gene>
<dbReference type="PIRSF" id="PIRSF006305">
    <property type="entry name" value="Maf"/>
    <property type="match status" value="1"/>
</dbReference>
<dbReference type="RefSeq" id="XP_068349675.1">
    <property type="nucleotide sequence ID" value="XM_068495154.1"/>
</dbReference>
<dbReference type="HAMAP" id="MF_00528">
    <property type="entry name" value="Maf"/>
    <property type="match status" value="1"/>
</dbReference>
<dbReference type="Gene3D" id="3.90.950.10">
    <property type="match status" value="1"/>
</dbReference>
<comment type="cofactor">
    <cofactor evidence="1">
        <name>a divalent metal cation</name>
        <dbReference type="ChEBI" id="CHEBI:60240"/>
    </cofactor>
</comment>